<gene>
    <name evidence="5" type="ORF">AZI98_07765</name>
</gene>
<dbReference type="PROSITE" id="PS51257">
    <property type="entry name" value="PROKAR_LIPOPROTEIN"/>
    <property type="match status" value="1"/>
</dbReference>
<dbReference type="GO" id="GO:0071281">
    <property type="term" value="P:cellular response to iron ion"/>
    <property type="evidence" value="ECO:0007669"/>
    <property type="project" value="TreeGrafter"/>
</dbReference>
<dbReference type="Pfam" id="PF01497">
    <property type="entry name" value="Peripla_BP_2"/>
    <property type="match status" value="1"/>
</dbReference>
<name>A0A165Y0W7_9BACI</name>
<evidence type="ECO:0000313" key="6">
    <source>
        <dbReference type="Proteomes" id="UP000076476"/>
    </source>
</evidence>
<dbReference type="Gene3D" id="3.40.50.1980">
    <property type="entry name" value="Nitrogenase molybdenum iron protein domain"/>
    <property type="match status" value="2"/>
</dbReference>
<protein>
    <submittedName>
        <fullName evidence="5">Iron-hydroxamate ABC transporter substrate-binding protein</fullName>
    </submittedName>
</protein>
<organism evidence="5 6">
    <name type="scientific">Aeribacillus pallidus</name>
    <dbReference type="NCBI Taxonomy" id="33936"/>
    <lineage>
        <taxon>Bacteria</taxon>
        <taxon>Bacillati</taxon>
        <taxon>Bacillota</taxon>
        <taxon>Bacilli</taxon>
        <taxon>Bacillales</taxon>
        <taxon>Bacillaceae</taxon>
        <taxon>Aeribacillus</taxon>
    </lineage>
</organism>
<keyword evidence="6" id="KW-1185">Reference proteome</keyword>
<comment type="similarity">
    <text evidence="1">Belongs to the bacterial solute-binding protein 8 family.</text>
</comment>
<dbReference type="SUPFAM" id="SSF53807">
    <property type="entry name" value="Helical backbone' metal receptor"/>
    <property type="match status" value="1"/>
</dbReference>
<keyword evidence="2 3" id="KW-0732">Signal</keyword>
<dbReference type="PROSITE" id="PS50983">
    <property type="entry name" value="FE_B12_PBP"/>
    <property type="match status" value="1"/>
</dbReference>
<dbReference type="InterPro" id="IPR002491">
    <property type="entry name" value="ABC_transptr_periplasmic_BD"/>
</dbReference>
<evidence type="ECO:0000313" key="5">
    <source>
        <dbReference type="EMBL" id="KZN96609.1"/>
    </source>
</evidence>
<dbReference type="EMBL" id="LWBR01000018">
    <property type="protein sequence ID" value="KZN96609.1"/>
    <property type="molecule type" value="Genomic_DNA"/>
</dbReference>
<dbReference type="InterPro" id="IPR054828">
    <property type="entry name" value="Vit_B12_bind_prot"/>
</dbReference>
<feature type="chain" id="PRO_5039272908" evidence="3">
    <location>
        <begin position="24"/>
        <end position="315"/>
    </location>
</feature>
<dbReference type="PANTHER" id="PTHR30535:SF34">
    <property type="entry name" value="MOLYBDATE-BINDING PROTEIN MOLA"/>
    <property type="match status" value="1"/>
</dbReference>
<feature type="signal peptide" evidence="3">
    <location>
        <begin position="1"/>
        <end position="23"/>
    </location>
</feature>
<dbReference type="PANTHER" id="PTHR30535">
    <property type="entry name" value="VITAMIN B12-BINDING PROTEIN"/>
    <property type="match status" value="1"/>
</dbReference>
<evidence type="ECO:0000256" key="3">
    <source>
        <dbReference type="SAM" id="SignalP"/>
    </source>
</evidence>
<proteinExistence type="inferred from homology"/>
<sequence>MKTKLFQFTLTFFLLLLFTGCGVKGTESTGGTKVTESKVKVTDASGREVAFDTHPKKFASLTIGDMDIIHQLGGEIVGRPSTKVEIPEELEKVVEIGNTHQPNIEKIVSLKPDVLIANVGFDKNIPALENQGIQTIMTEANSIEDIKKNIETYGTLLGKESKAQELIKQIEQVVEKQTEASEAQALLVYGAPGSFLAALPTSLAGDILEKSGGINVASNFPKLKEYPQYAQLAVERVVEADPDIIYLITHGDPSGVEKAFKQEMEKNAAWKNLDAVKKGNIVVLPSNLFGTNPGTKITEAVEYMRQSLKDIGKDS</sequence>
<evidence type="ECO:0000256" key="1">
    <source>
        <dbReference type="ARBA" id="ARBA00008814"/>
    </source>
</evidence>
<dbReference type="RefSeq" id="WP_063387715.1">
    <property type="nucleotide sequence ID" value="NZ_LWBR01000018.1"/>
</dbReference>
<evidence type="ECO:0000256" key="2">
    <source>
        <dbReference type="ARBA" id="ARBA00022729"/>
    </source>
</evidence>
<dbReference type="AlphaFoldDB" id="A0A165Y0W7"/>
<comment type="caution">
    <text evidence="5">The sequence shown here is derived from an EMBL/GenBank/DDBJ whole genome shotgun (WGS) entry which is preliminary data.</text>
</comment>
<dbReference type="Proteomes" id="UP000076476">
    <property type="component" value="Unassembled WGS sequence"/>
</dbReference>
<reference evidence="5 6" key="1">
    <citation type="submission" date="2016-04" db="EMBL/GenBank/DDBJ databases">
        <title>Draft genome sequence of Aeribacillus pallidus 8m3 from petroleum reservoir.</title>
        <authorList>
            <person name="Poltaraus A.B."/>
            <person name="Nazina T.N."/>
            <person name="Tourova T.P."/>
            <person name="Malakho S.M."/>
            <person name="Korshunova A.V."/>
            <person name="Sokolova D.S."/>
        </authorList>
    </citation>
    <scope>NUCLEOTIDE SEQUENCE [LARGE SCALE GENOMIC DNA]</scope>
    <source>
        <strain evidence="5 6">8m3</strain>
    </source>
</reference>
<evidence type="ECO:0000259" key="4">
    <source>
        <dbReference type="PROSITE" id="PS50983"/>
    </source>
</evidence>
<dbReference type="InterPro" id="IPR050902">
    <property type="entry name" value="ABC_Transporter_SBP"/>
</dbReference>
<dbReference type="STRING" id="33936.AZI98_07765"/>
<dbReference type="NCBIfam" id="NF038402">
    <property type="entry name" value="TroA_like"/>
    <property type="match status" value="1"/>
</dbReference>
<feature type="domain" description="Fe/B12 periplasmic-binding" evidence="4">
    <location>
        <begin position="57"/>
        <end position="312"/>
    </location>
</feature>
<accession>A0A165Y0W7</accession>